<dbReference type="GO" id="GO:0006508">
    <property type="term" value="P:proteolysis"/>
    <property type="evidence" value="ECO:0007669"/>
    <property type="project" value="UniProtKB-KW"/>
</dbReference>
<comment type="caution">
    <text evidence="7">The sequence shown here is derived from an EMBL/GenBank/DDBJ whole genome shotgun (WGS) entry which is preliminary data.</text>
</comment>
<evidence type="ECO:0000256" key="3">
    <source>
        <dbReference type="ARBA" id="ARBA00022801"/>
    </source>
</evidence>
<evidence type="ECO:0000256" key="5">
    <source>
        <dbReference type="PROSITE-ProRule" id="PRU01240"/>
    </source>
</evidence>
<proteinExistence type="inferred from homology"/>
<dbReference type="InterPro" id="IPR000209">
    <property type="entry name" value="Peptidase_S8/S53_dom"/>
</dbReference>
<evidence type="ECO:0000256" key="1">
    <source>
        <dbReference type="ARBA" id="ARBA00011073"/>
    </source>
</evidence>
<dbReference type="SUPFAM" id="SSF52743">
    <property type="entry name" value="Subtilisin-like"/>
    <property type="match status" value="1"/>
</dbReference>
<dbReference type="PANTHER" id="PTHR43806">
    <property type="entry name" value="PEPTIDASE S8"/>
    <property type="match status" value="1"/>
</dbReference>
<keyword evidence="3" id="KW-0378">Hydrolase</keyword>
<reference evidence="7" key="2">
    <citation type="submission" date="2023-01" db="EMBL/GenBank/DDBJ databases">
        <title>Draft genome sequence of Portibacter lacus strain NBRC 108769.</title>
        <authorList>
            <person name="Sun Q."/>
            <person name="Mori K."/>
        </authorList>
    </citation>
    <scope>NUCLEOTIDE SEQUENCE</scope>
    <source>
        <strain evidence="7">NBRC 108769</strain>
    </source>
</reference>
<dbReference type="Gene3D" id="3.40.50.200">
    <property type="entry name" value="Peptidase S8/S53 domain"/>
    <property type="match status" value="1"/>
</dbReference>
<feature type="domain" description="Peptidase S8/S53" evidence="6">
    <location>
        <begin position="214"/>
        <end position="342"/>
    </location>
</feature>
<dbReference type="EMBL" id="BSOH01000005">
    <property type="protein sequence ID" value="GLR16481.1"/>
    <property type="molecule type" value="Genomic_DNA"/>
</dbReference>
<evidence type="ECO:0000313" key="7">
    <source>
        <dbReference type="EMBL" id="GLR16481.1"/>
    </source>
</evidence>
<keyword evidence="4" id="KW-0720">Serine protease</keyword>
<comment type="caution">
    <text evidence="5">Lacks conserved residue(s) required for the propagation of feature annotation.</text>
</comment>
<dbReference type="Pfam" id="PF00082">
    <property type="entry name" value="Peptidase_S8"/>
    <property type="match status" value="1"/>
</dbReference>
<keyword evidence="8" id="KW-1185">Reference proteome</keyword>
<reference evidence="7" key="1">
    <citation type="journal article" date="2014" name="Int. J. Syst. Evol. Microbiol.">
        <title>Complete genome sequence of Corynebacterium casei LMG S-19264T (=DSM 44701T), isolated from a smear-ripened cheese.</title>
        <authorList>
            <consortium name="US DOE Joint Genome Institute (JGI-PGF)"/>
            <person name="Walter F."/>
            <person name="Albersmeier A."/>
            <person name="Kalinowski J."/>
            <person name="Ruckert C."/>
        </authorList>
    </citation>
    <scope>NUCLEOTIDE SEQUENCE</scope>
    <source>
        <strain evidence="7">NBRC 108769</strain>
    </source>
</reference>
<dbReference type="InterPro" id="IPR050131">
    <property type="entry name" value="Peptidase_S8_subtilisin-like"/>
</dbReference>
<accession>A0AA37WCF7</accession>
<dbReference type="PANTHER" id="PTHR43806:SF11">
    <property type="entry name" value="CEREVISIN-RELATED"/>
    <property type="match status" value="1"/>
</dbReference>
<sequence length="361" mass="39475">MATDAERFYYYNGEKIPLNINKNKLLIYYQSDSELDQSIFDNNKIEQDIRVPISQSEKGIYAKIIELPSNSDYSSEIQKLEILSSVISVEVVLGDSMAIPVSNNFYVKLRNEQDSTSLQLLAKNTRTKILRKVSFSKEWYVLEADKNSISDCIGVSNIFTESNLFEKVDPGFIFNISPNGCPSDAQINNQWAIDGSGIDINACCVWDVTTTGSSGVVIAVIDEGIAQNHVEFSSGTFTSASYHTQNGGSSPAQLVGVHGTQMAGVIAADHNASQIAGVAPDLKIMNISHDLFISSTISEELAAGVNFAVSNNADIINCSWSDQGGQYYTQYQSAMLEDAIDNALDNICSKRTLNSILSTYE</sequence>
<comment type="similarity">
    <text evidence="1 5">Belongs to the peptidase S8 family.</text>
</comment>
<organism evidence="7 8">
    <name type="scientific">Portibacter lacus</name>
    <dbReference type="NCBI Taxonomy" id="1099794"/>
    <lineage>
        <taxon>Bacteria</taxon>
        <taxon>Pseudomonadati</taxon>
        <taxon>Bacteroidota</taxon>
        <taxon>Saprospiria</taxon>
        <taxon>Saprospirales</taxon>
        <taxon>Haliscomenobacteraceae</taxon>
        <taxon>Portibacter</taxon>
    </lineage>
</organism>
<evidence type="ECO:0000256" key="2">
    <source>
        <dbReference type="ARBA" id="ARBA00022670"/>
    </source>
</evidence>
<evidence type="ECO:0000259" key="6">
    <source>
        <dbReference type="Pfam" id="PF00082"/>
    </source>
</evidence>
<evidence type="ECO:0000313" key="8">
    <source>
        <dbReference type="Proteomes" id="UP001156666"/>
    </source>
</evidence>
<keyword evidence="2" id="KW-0645">Protease</keyword>
<gene>
    <name evidence="7" type="ORF">GCM10007940_10960</name>
</gene>
<dbReference type="GO" id="GO:0004252">
    <property type="term" value="F:serine-type endopeptidase activity"/>
    <property type="evidence" value="ECO:0007669"/>
    <property type="project" value="InterPro"/>
</dbReference>
<dbReference type="InterPro" id="IPR036852">
    <property type="entry name" value="Peptidase_S8/S53_dom_sf"/>
</dbReference>
<evidence type="ECO:0000256" key="4">
    <source>
        <dbReference type="ARBA" id="ARBA00022825"/>
    </source>
</evidence>
<dbReference type="AlphaFoldDB" id="A0AA37WCF7"/>
<name>A0AA37WCF7_9BACT</name>
<protein>
    <recommendedName>
        <fullName evidence="6">Peptidase S8/S53 domain-containing protein</fullName>
    </recommendedName>
</protein>
<dbReference type="PRINTS" id="PR00723">
    <property type="entry name" value="SUBTILISIN"/>
</dbReference>
<dbReference type="InterPro" id="IPR015500">
    <property type="entry name" value="Peptidase_S8_subtilisin-rel"/>
</dbReference>
<dbReference type="Proteomes" id="UP001156666">
    <property type="component" value="Unassembled WGS sequence"/>
</dbReference>
<dbReference type="PROSITE" id="PS51892">
    <property type="entry name" value="SUBTILASE"/>
    <property type="match status" value="1"/>
</dbReference>